<sequence length="300" mass="34080">MGKHQPKLPDLTAVVVGDNFEGRFSPFLQKSDWSLKKIGALTTLESCLMWISRTCVTNVILVVSAENTEVLDQLRYILNSYKGYFTSLLVSGKNVMSVGDAIREVEQRRLITGDFVLVHNVATLCSSKLQEEIENFRERRRKDKNNCLTLLYAETNHDLNPVIAVAKNTKKLMLYFKKERSLELDLDKEFYMQEAQIRRDLRDTGIALCAINVAAHFTDNFDFQERDDVIREILVNEELLCQNIHVEVISNKCGAATVQFGVTTNPKPRAETTSHIWTSKPSCFNAGSTRSCPKPSPLWT</sequence>
<comment type="caution">
    <text evidence="1">The sequence shown here is derived from an EMBL/GenBank/DDBJ whole genome shotgun (WGS) entry which is preliminary data.</text>
</comment>
<gene>
    <name evidence="1" type="ORF">L596_018451</name>
</gene>
<dbReference type="PANTHER" id="PTHR45887:SF1">
    <property type="entry name" value="TRANSLATION INITIATION FACTOR EIF-2B SUBUNIT EPSILON"/>
    <property type="match status" value="1"/>
</dbReference>
<dbReference type="EMBL" id="AZBU02000005">
    <property type="protein sequence ID" value="TKR77484.1"/>
    <property type="molecule type" value="Genomic_DNA"/>
</dbReference>
<name>A0A4U5N556_STECR</name>
<dbReference type="GO" id="GO:0003743">
    <property type="term" value="F:translation initiation factor activity"/>
    <property type="evidence" value="ECO:0007669"/>
    <property type="project" value="TreeGrafter"/>
</dbReference>
<dbReference type="GO" id="GO:0005085">
    <property type="term" value="F:guanyl-nucleotide exchange factor activity"/>
    <property type="evidence" value="ECO:0007669"/>
    <property type="project" value="TreeGrafter"/>
</dbReference>
<dbReference type="AlphaFoldDB" id="A0A4U5N556"/>
<accession>A0A4U5N556</accession>
<dbReference type="GO" id="GO:0005851">
    <property type="term" value="C:eukaryotic translation initiation factor 2B complex"/>
    <property type="evidence" value="ECO:0007669"/>
    <property type="project" value="TreeGrafter"/>
</dbReference>
<dbReference type="GO" id="GO:0031369">
    <property type="term" value="F:translation initiation factor binding"/>
    <property type="evidence" value="ECO:0007669"/>
    <property type="project" value="TreeGrafter"/>
</dbReference>
<reference evidence="1 2" key="1">
    <citation type="journal article" date="2015" name="Genome Biol.">
        <title>Comparative genomics of Steinernema reveals deeply conserved gene regulatory networks.</title>
        <authorList>
            <person name="Dillman A.R."/>
            <person name="Macchietto M."/>
            <person name="Porter C.F."/>
            <person name="Rogers A."/>
            <person name="Williams B."/>
            <person name="Antoshechkin I."/>
            <person name="Lee M.M."/>
            <person name="Goodwin Z."/>
            <person name="Lu X."/>
            <person name="Lewis E.E."/>
            <person name="Goodrich-Blair H."/>
            <person name="Stock S.P."/>
            <person name="Adams B.J."/>
            <person name="Sternberg P.W."/>
            <person name="Mortazavi A."/>
        </authorList>
    </citation>
    <scope>NUCLEOTIDE SEQUENCE [LARGE SCALE GENOMIC DNA]</scope>
    <source>
        <strain evidence="1 2">ALL</strain>
    </source>
</reference>
<dbReference type="STRING" id="34508.A0A4U5N556"/>
<organism evidence="1 2">
    <name type="scientific">Steinernema carpocapsae</name>
    <name type="common">Entomopathogenic nematode</name>
    <dbReference type="NCBI Taxonomy" id="34508"/>
    <lineage>
        <taxon>Eukaryota</taxon>
        <taxon>Metazoa</taxon>
        <taxon>Ecdysozoa</taxon>
        <taxon>Nematoda</taxon>
        <taxon>Chromadorea</taxon>
        <taxon>Rhabditida</taxon>
        <taxon>Tylenchina</taxon>
        <taxon>Panagrolaimomorpha</taxon>
        <taxon>Strongyloidoidea</taxon>
        <taxon>Steinernematidae</taxon>
        <taxon>Steinernema</taxon>
    </lineage>
</organism>
<evidence type="ECO:0000313" key="1">
    <source>
        <dbReference type="EMBL" id="TKR77484.1"/>
    </source>
</evidence>
<dbReference type="Proteomes" id="UP000298663">
    <property type="component" value="Unassembled WGS sequence"/>
</dbReference>
<protein>
    <submittedName>
        <fullName evidence="1">Uncharacterized protein</fullName>
    </submittedName>
</protein>
<dbReference type="InterPro" id="IPR051956">
    <property type="entry name" value="eIF2B_epsilon"/>
</dbReference>
<reference evidence="1 2" key="2">
    <citation type="journal article" date="2019" name="G3 (Bethesda)">
        <title>Hybrid Assembly of the Genome of the Entomopathogenic Nematode Steinernema carpocapsae Identifies the X-Chromosome.</title>
        <authorList>
            <person name="Serra L."/>
            <person name="Macchietto M."/>
            <person name="Macias-Munoz A."/>
            <person name="McGill C.J."/>
            <person name="Rodriguez I.M."/>
            <person name="Rodriguez B."/>
            <person name="Murad R."/>
            <person name="Mortazavi A."/>
        </authorList>
    </citation>
    <scope>NUCLEOTIDE SEQUENCE [LARGE SCALE GENOMIC DNA]</scope>
    <source>
        <strain evidence="1 2">ALL</strain>
    </source>
</reference>
<keyword evidence="2" id="KW-1185">Reference proteome</keyword>
<proteinExistence type="predicted"/>
<dbReference type="PANTHER" id="PTHR45887">
    <property type="entry name" value="TRANSLATION INITIATION FACTOR EIF-2B SUBUNIT EPSILON"/>
    <property type="match status" value="1"/>
</dbReference>
<dbReference type="OrthoDB" id="424572at2759"/>
<evidence type="ECO:0000313" key="2">
    <source>
        <dbReference type="Proteomes" id="UP000298663"/>
    </source>
</evidence>